<protein>
    <submittedName>
        <fullName evidence="2">Uncharacterized protein</fullName>
    </submittedName>
</protein>
<reference evidence="2" key="1">
    <citation type="journal article" date="2021" name="PeerJ">
        <title>Extensive microbial diversity within the chicken gut microbiome revealed by metagenomics and culture.</title>
        <authorList>
            <person name="Gilroy R."/>
            <person name="Ravi A."/>
            <person name="Getino M."/>
            <person name="Pursley I."/>
            <person name="Horton D.L."/>
            <person name="Alikhan N.F."/>
            <person name="Baker D."/>
            <person name="Gharbi K."/>
            <person name="Hall N."/>
            <person name="Watson M."/>
            <person name="Adriaenssens E.M."/>
            <person name="Foster-Nyarko E."/>
            <person name="Jarju S."/>
            <person name="Secka A."/>
            <person name="Antonio M."/>
            <person name="Oren A."/>
            <person name="Chaudhuri R.R."/>
            <person name="La Ragione R."/>
            <person name="Hildebrand F."/>
            <person name="Pallen M.J."/>
        </authorList>
    </citation>
    <scope>NUCLEOTIDE SEQUENCE</scope>
    <source>
        <strain evidence="2">ChiHjej9B8-13557</strain>
    </source>
</reference>
<name>A0A9D2S863_9FIRM</name>
<comment type="caution">
    <text evidence="2">The sequence shown here is derived from an EMBL/GenBank/DDBJ whole genome shotgun (WGS) entry which is preliminary data.</text>
</comment>
<feature type="transmembrane region" description="Helical" evidence="1">
    <location>
        <begin position="44"/>
        <end position="64"/>
    </location>
</feature>
<keyword evidence="1" id="KW-1133">Transmembrane helix</keyword>
<proteinExistence type="predicted"/>
<feature type="transmembrane region" description="Helical" evidence="1">
    <location>
        <begin position="195"/>
        <end position="219"/>
    </location>
</feature>
<evidence type="ECO:0000256" key="1">
    <source>
        <dbReference type="SAM" id="Phobius"/>
    </source>
</evidence>
<feature type="transmembrane region" description="Helical" evidence="1">
    <location>
        <begin position="282"/>
        <end position="304"/>
    </location>
</feature>
<accession>A0A9D2S863</accession>
<feature type="transmembrane region" description="Helical" evidence="1">
    <location>
        <begin position="116"/>
        <end position="139"/>
    </location>
</feature>
<gene>
    <name evidence="2" type="ORF">H9771_07710</name>
</gene>
<keyword evidence="1" id="KW-0472">Membrane</keyword>
<dbReference type="AlphaFoldDB" id="A0A9D2S863"/>
<organism evidence="2 3">
    <name type="scientific">Candidatus Faecalibacterium faecipullorum</name>
    <dbReference type="NCBI Taxonomy" id="2838578"/>
    <lineage>
        <taxon>Bacteria</taxon>
        <taxon>Bacillati</taxon>
        <taxon>Bacillota</taxon>
        <taxon>Clostridia</taxon>
        <taxon>Eubacteriales</taxon>
        <taxon>Oscillospiraceae</taxon>
        <taxon>Faecalibacterium</taxon>
    </lineage>
</organism>
<keyword evidence="1" id="KW-0812">Transmembrane</keyword>
<reference evidence="2" key="2">
    <citation type="submission" date="2021-04" db="EMBL/GenBank/DDBJ databases">
        <authorList>
            <person name="Gilroy R."/>
        </authorList>
    </citation>
    <scope>NUCLEOTIDE SEQUENCE</scope>
    <source>
        <strain evidence="2">ChiHjej9B8-13557</strain>
    </source>
</reference>
<dbReference type="Proteomes" id="UP000824211">
    <property type="component" value="Unassembled WGS sequence"/>
</dbReference>
<feature type="transmembrane region" description="Helical" evidence="1">
    <location>
        <begin position="151"/>
        <end position="174"/>
    </location>
</feature>
<feature type="transmembrane region" description="Helical" evidence="1">
    <location>
        <begin position="70"/>
        <end position="95"/>
    </location>
</feature>
<feature type="transmembrane region" description="Helical" evidence="1">
    <location>
        <begin position="225"/>
        <end position="247"/>
    </location>
</feature>
<sequence>MSWFDAIYGRPGRGVDPNEPEKTGLRRFAQMVGRDFGQLIGTNFLACLLLLPAALAVSLGVILLNFPFTLLAGLVTGLPAGVGLLLLTDCALRSLCNDPSAWLSRAGHTVKTKWKAALPLGSIAITLLGALSFVCAFLFEVMQGGQYPGGAVLVFLGFDLLVLAVAGSLTLAALTALPDGDVSFRAALRGAGQMLLLAPARSLGGSAVIFAGAAVLILFFPISTFWAMLFGFWLPALVAMQIFFPVLRQLYRIEVERPAAPAEEDGRPLTAKEKRRRSAANWWHYHWGLVVAGVVLVAAVVYVAHGLTTTVDPDYNVAVVTADVLPDASALKLQQALERYGEDRNRDGAVIVQLNVYTWSADASLTDMNSQMAGATRMNTDLANHTSGIWILADPDGFEQAYGALSEAFGSDWPARLYSWADVPALAGADLGSYNTSADGSATQSVQQLFADCKIAVLDASDGLWAALTAP</sequence>
<evidence type="ECO:0000313" key="3">
    <source>
        <dbReference type="Proteomes" id="UP000824211"/>
    </source>
</evidence>
<evidence type="ECO:0000313" key="2">
    <source>
        <dbReference type="EMBL" id="HJB59521.1"/>
    </source>
</evidence>
<dbReference type="EMBL" id="DWXX01000139">
    <property type="protein sequence ID" value="HJB59521.1"/>
    <property type="molecule type" value="Genomic_DNA"/>
</dbReference>